<proteinExistence type="predicted"/>
<accession>A0A139ZME2</accession>
<protein>
    <submittedName>
        <fullName evidence="1">Cytochrome b6/f complex subunit IV</fullName>
    </submittedName>
</protein>
<sequence>MGVCDLNY</sequence>
<dbReference type="EMBL" id="KP308147">
    <property type="protein sequence ID" value="AJR32927.1"/>
    <property type="molecule type" value="Genomic_DNA"/>
</dbReference>
<keyword evidence="1" id="KW-0150">Chloroplast</keyword>
<organism evidence="1">
    <name type="scientific">Dunalia spinosa</name>
    <dbReference type="NCBI Taxonomy" id="362349"/>
    <lineage>
        <taxon>Eukaryota</taxon>
        <taxon>Viridiplantae</taxon>
        <taxon>Streptophyta</taxon>
        <taxon>Embryophyta</taxon>
        <taxon>Tracheophyta</taxon>
        <taxon>Spermatophyta</taxon>
        <taxon>Magnoliopsida</taxon>
        <taxon>eudicotyledons</taxon>
        <taxon>Gunneridae</taxon>
        <taxon>Pentapetalae</taxon>
        <taxon>asterids</taxon>
        <taxon>lamiids</taxon>
        <taxon>Solanales</taxon>
        <taxon>Solanaceae</taxon>
        <taxon>Solanoideae</taxon>
        <taxon>Physaleae</taxon>
        <taxon>Dunalia</taxon>
    </lineage>
</organism>
<geneLocation type="chloroplast" evidence="1"/>
<reference evidence="1" key="1">
    <citation type="submission" date="2014-12" db="EMBL/GenBank/DDBJ databases">
        <title>Dunalia Spinosa Annotated Chloroplast Genome.</title>
        <authorList>
            <person name="Reed H."/>
            <person name="Keepers K."/>
            <person name="Collier-Zans E."/>
            <person name="Kane N."/>
        </authorList>
    </citation>
    <scope>NUCLEOTIDE SEQUENCE</scope>
</reference>
<keyword evidence="1" id="KW-0934">Plastid</keyword>
<evidence type="ECO:0000313" key="1">
    <source>
        <dbReference type="EMBL" id="AJR32927.1"/>
    </source>
</evidence>
<gene>
    <name evidence="1" type="primary">petD</name>
</gene>
<name>A0A139ZME2_9SOLA</name>